<feature type="region of interest" description="Disordered" evidence="1">
    <location>
        <begin position="31"/>
        <end position="52"/>
    </location>
</feature>
<protein>
    <submittedName>
        <fullName evidence="2">Uncharacterized protein</fullName>
    </submittedName>
</protein>
<comment type="caution">
    <text evidence="2">The sequence shown here is derived from an EMBL/GenBank/DDBJ whole genome shotgun (WGS) entry which is preliminary data.</text>
</comment>
<sequence length="52" mass="5493">MFTMCLTRDTIGGPVTRMSICVGFVADGYRHDTRTGPGEPAGQAAAGRRLPP</sequence>
<dbReference type="Proteomes" id="UP000624709">
    <property type="component" value="Unassembled WGS sequence"/>
</dbReference>
<proteinExistence type="predicted"/>
<accession>A0ABQ4BJM9</accession>
<evidence type="ECO:0000256" key="1">
    <source>
        <dbReference type="SAM" id="MobiDB-lite"/>
    </source>
</evidence>
<name>A0ABQ4BJM9_9ACTN</name>
<evidence type="ECO:0000313" key="2">
    <source>
        <dbReference type="EMBL" id="GIE70879.1"/>
    </source>
</evidence>
<organism evidence="2 3">
    <name type="scientific">Actinoplanes palleronii</name>
    <dbReference type="NCBI Taxonomy" id="113570"/>
    <lineage>
        <taxon>Bacteria</taxon>
        <taxon>Bacillati</taxon>
        <taxon>Actinomycetota</taxon>
        <taxon>Actinomycetes</taxon>
        <taxon>Micromonosporales</taxon>
        <taxon>Micromonosporaceae</taxon>
        <taxon>Actinoplanes</taxon>
    </lineage>
</organism>
<reference evidence="2 3" key="1">
    <citation type="submission" date="2021-01" db="EMBL/GenBank/DDBJ databases">
        <title>Whole genome shotgun sequence of Actinoplanes palleronii NBRC 14916.</title>
        <authorList>
            <person name="Komaki H."/>
            <person name="Tamura T."/>
        </authorList>
    </citation>
    <scope>NUCLEOTIDE SEQUENCE [LARGE SCALE GENOMIC DNA]</scope>
    <source>
        <strain evidence="2 3">NBRC 14916</strain>
    </source>
</reference>
<keyword evidence="3" id="KW-1185">Reference proteome</keyword>
<feature type="compositionally biased region" description="Low complexity" evidence="1">
    <location>
        <begin position="36"/>
        <end position="52"/>
    </location>
</feature>
<gene>
    <name evidence="2" type="ORF">Apa02nite_069870</name>
</gene>
<evidence type="ECO:0000313" key="3">
    <source>
        <dbReference type="Proteomes" id="UP000624709"/>
    </source>
</evidence>
<dbReference type="EMBL" id="BOMS01000112">
    <property type="protein sequence ID" value="GIE70879.1"/>
    <property type="molecule type" value="Genomic_DNA"/>
</dbReference>